<dbReference type="GO" id="GO:0006508">
    <property type="term" value="P:proteolysis"/>
    <property type="evidence" value="ECO:0007669"/>
    <property type="project" value="InterPro"/>
</dbReference>
<dbReference type="InterPro" id="IPR009003">
    <property type="entry name" value="Peptidase_S1_PA"/>
</dbReference>
<organism evidence="4 5">
    <name type="scientific">Buteo japonicus</name>
    <dbReference type="NCBI Taxonomy" id="224669"/>
    <lineage>
        <taxon>Eukaryota</taxon>
        <taxon>Metazoa</taxon>
        <taxon>Chordata</taxon>
        <taxon>Craniata</taxon>
        <taxon>Vertebrata</taxon>
        <taxon>Euteleostomi</taxon>
        <taxon>Archelosauria</taxon>
        <taxon>Archosauria</taxon>
        <taxon>Dinosauria</taxon>
        <taxon>Saurischia</taxon>
        <taxon>Theropoda</taxon>
        <taxon>Coelurosauria</taxon>
        <taxon>Aves</taxon>
        <taxon>Neognathae</taxon>
        <taxon>Neoaves</taxon>
        <taxon>Telluraves</taxon>
        <taxon>Accipitrimorphae</taxon>
        <taxon>Accipitriformes</taxon>
        <taxon>Accipitridae</taxon>
        <taxon>Accipitrinae</taxon>
        <taxon>Buteo</taxon>
    </lineage>
</organism>
<evidence type="ECO:0000256" key="1">
    <source>
        <dbReference type="ARBA" id="ARBA00007664"/>
    </source>
</evidence>
<dbReference type="PROSITE" id="PS00134">
    <property type="entry name" value="TRYPSIN_HIS"/>
    <property type="match status" value="1"/>
</dbReference>
<dbReference type="Gene3D" id="2.40.10.10">
    <property type="entry name" value="Trypsin-like serine proteases"/>
    <property type="match status" value="2"/>
</dbReference>
<dbReference type="GO" id="GO:0004252">
    <property type="term" value="F:serine-type endopeptidase activity"/>
    <property type="evidence" value="ECO:0007669"/>
    <property type="project" value="InterPro"/>
</dbReference>
<accession>A0A8C0HRH7</accession>
<reference evidence="4" key="2">
    <citation type="submission" date="2025-09" db="UniProtKB">
        <authorList>
            <consortium name="Ensembl"/>
        </authorList>
    </citation>
    <scope>IDENTIFICATION</scope>
</reference>
<dbReference type="PANTHER" id="PTHR15462">
    <property type="entry name" value="SERINE PROTEASE"/>
    <property type="match status" value="1"/>
</dbReference>
<comment type="similarity">
    <text evidence="1">Belongs to the peptidase S1 family.</text>
</comment>
<dbReference type="SUPFAM" id="SSF50494">
    <property type="entry name" value="Trypsin-like serine proteases"/>
    <property type="match status" value="1"/>
</dbReference>
<evidence type="ECO:0000313" key="5">
    <source>
        <dbReference type="Proteomes" id="UP000694555"/>
    </source>
</evidence>
<dbReference type="PANTHER" id="PTHR15462:SF9">
    <property type="entry name" value="SERINE PROTEASE"/>
    <property type="match status" value="1"/>
</dbReference>
<dbReference type="Proteomes" id="UP000694555">
    <property type="component" value="Unplaced"/>
</dbReference>
<keyword evidence="2" id="KW-0732">Signal</keyword>
<dbReference type="InterPro" id="IPR043504">
    <property type="entry name" value="Peptidase_S1_PA_chymotrypsin"/>
</dbReference>
<dbReference type="AlphaFoldDB" id="A0A8C0HRH7"/>
<evidence type="ECO:0000313" key="4">
    <source>
        <dbReference type="Ensembl" id="ENSBJAP00000024197.1"/>
    </source>
</evidence>
<feature type="domain" description="Peptidase S1" evidence="3">
    <location>
        <begin position="131"/>
        <end position="228"/>
    </location>
</feature>
<proteinExistence type="inferred from homology"/>
<dbReference type="Ensembl" id="ENSBJAT00000024863.1">
    <property type="protein sequence ID" value="ENSBJAP00000024197.1"/>
    <property type="gene ID" value="ENSBJAG00000015536.1"/>
</dbReference>
<evidence type="ECO:0000259" key="3">
    <source>
        <dbReference type="Pfam" id="PF00089"/>
    </source>
</evidence>
<reference evidence="4" key="1">
    <citation type="submission" date="2025-08" db="UniProtKB">
        <authorList>
            <consortium name="Ensembl"/>
        </authorList>
    </citation>
    <scope>IDENTIFICATION</scope>
</reference>
<dbReference type="InterPro" id="IPR001254">
    <property type="entry name" value="Trypsin_dom"/>
</dbReference>
<protein>
    <recommendedName>
        <fullName evidence="3">Peptidase S1 domain-containing protein</fullName>
    </recommendedName>
</protein>
<dbReference type="Pfam" id="PF00089">
    <property type="entry name" value="Trypsin"/>
    <property type="match status" value="1"/>
</dbReference>
<dbReference type="InterPro" id="IPR050966">
    <property type="entry name" value="Glutamyl_endopeptidase"/>
</dbReference>
<keyword evidence="5" id="KW-1185">Reference proteome</keyword>
<name>A0A8C0HRH7_9AVES</name>
<sequence length="342" mass="38192">MCLVQTQAACGGHGAFPAEALEELSLVHQLLAKEEPVWVCRLGAGWRRIVVLLSHWNLPAREAALVLQDFQEYLSYETVYPNGTCTPTTVESEPPCKWHGEETVEAACATEVADYGTDRWFSISGNQFLMNYPFSTTVKISMGCMGMLMSEWHLLTATHCIHDSKDCVKGAKKIKVGFLTLVQGAGNRTGMGRLVMHWAWVQNTQMPVGWIWGPNSVSVNYNYALWELCRPRRCLHMKLMAAPAAEEMAGKKIHFSGFDSDQLGELVYWFCGVEDEMVRLICQHCDASLVHPALGHMAKCGTPYDMNGRGSTMTNIAIRLTALKFAQICYWIKGDSKSCHTE</sequence>
<evidence type="ECO:0000256" key="2">
    <source>
        <dbReference type="ARBA" id="ARBA00022729"/>
    </source>
</evidence>
<dbReference type="InterPro" id="IPR018114">
    <property type="entry name" value="TRYPSIN_HIS"/>
</dbReference>